<dbReference type="ExpressionAtlas" id="A0A2K3NS98">
    <property type="expression patterns" value="baseline"/>
</dbReference>
<reference evidence="4 5" key="2">
    <citation type="journal article" date="2017" name="Front. Plant Sci.">
        <title>Gene Classification and Mining of Molecular Markers Useful in Red Clover (Trifolium pratense) Breeding.</title>
        <authorList>
            <person name="Istvanek J."/>
            <person name="Dluhosova J."/>
            <person name="Dluhos P."/>
            <person name="Patkova L."/>
            <person name="Nedelnik J."/>
            <person name="Repkova J."/>
        </authorList>
    </citation>
    <scope>NUCLEOTIDE SEQUENCE [LARGE SCALE GENOMIC DNA]</scope>
    <source>
        <strain evidence="5">cv. Tatra</strain>
        <tissue evidence="4">Young leaves</tissue>
    </source>
</reference>
<name>A0A2K3NS98_TRIPR</name>
<sequence length="831" mass="94092">MIERADDGAPFGNFWIEEINGEVQTSVRKKRKYKPKKKEYNGWGSTSLIQFLESIGIDTTNKITQSDVTQIINDYVKQNNLLHPTKKKRIECDARLHLLFGRKSISRLKISDLLESHFEENCGQSDDDFLFDSEDDEYVPGTCEIPKPVSSERKNHPKKHVVEKPRSCFAAVIPFNIKLVYLKKSLVDELLKDPETFETKVVGSFIRIKCDPNDYLQKNSHQLLQITVWKEALSASCKIIYKINNMVSEQETELEKTMAAIIQIDNSHFTMKSNEQNNLDPFDLLPECAKFNLVTCEFGIKKSSGVGGEIRLQASGFIKDISINMLSDDNFSEAECEDLHRRVKDGLLKRPMIVDLEEKARVLHEDMTKHVRKNPCILISSFMFHFSDFLTVYFFALLINDIQRAKLKSPEEQELLLREIPQVIAEDLESESTTLDVPDKKDETNFQELSQTTSTKASLPTEVPKAVTDDFEDDFADEQEWLFQDIPQVTTGYLDFSESKTPEVPDKKAENNMQGFWEATCTKESLVTEVSKTVANGFLDFSESKAPEVQDKKAENNMQGFWEANCTKESLVTEVSKTVANGFLDFSESKAPEVQDKKAENNMQGFWEPTCAKESLVTKISKTDANGFACKATKLYAADRTKQESESPKSILSLSGPSEVPLFNMAMNSTASNCISRDTITSAVHQWSSVPVHQQPAKQTDFAYKKDGLSIPGKSNEVTIRANITQGPSDKQIQVIELSDDDEEEIEKPSTIKPSIIKPVPAEELQSSMWHYKDPQGQVQGPFPIISLKCWSDARYFSPDFKVWKAGQSQDQSVLLLDILPKYFPLGSNFV</sequence>
<feature type="domain" description="DM2" evidence="3">
    <location>
        <begin position="37"/>
        <end position="120"/>
    </location>
</feature>
<dbReference type="SMART" id="SM00444">
    <property type="entry name" value="GYF"/>
    <property type="match status" value="1"/>
</dbReference>
<feature type="domain" description="Plus3" evidence="2">
    <location>
        <begin position="171"/>
        <end position="368"/>
    </location>
</feature>
<dbReference type="InterPro" id="IPR035445">
    <property type="entry name" value="GYF-like_dom_sf"/>
</dbReference>
<organism evidence="4 5">
    <name type="scientific">Trifolium pratense</name>
    <name type="common">Red clover</name>
    <dbReference type="NCBI Taxonomy" id="57577"/>
    <lineage>
        <taxon>Eukaryota</taxon>
        <taxon>Viridiplantae</taxon>
        <taxon>Streptophyta</taxon>
        <taxon>Embryophyta</taxon>
        <taxon>Tracheophyta</taxon>
        <taxon>Spermatophyta</taxon>
        <taxon>Magnoliopsida</taxon>
        <taxon>eudicotyledons</taxon>
        <taxon>Gunneridae</taxon>
        <taxon>Pentapetalae</taxon>
        <taxon>rosids</taxon>
        <taxon>fabids</taxon>
        <taxon>Fabales</taxon>
        <taxon>Fabaceae</taxon>
        <taxon>Papilionoideae</taxon>
        <taxon>50 kb inversion clade</taxon>
        <taxon>NPAAA clade</taxon>
        <taxon>Hologalegina</taxon>
        <taxon>IRL clade</taxon>
        <taxon>Trifolieae</taxon>
        <taxon>Trifolium</taxon>
    </lineage>
</organism>
<dbReference type="Gene3D" id="3.30.1490.40">
    <property type="match status" value="1"/>
</dbReference>
<dbReference type="PANTHER" id="PTHR46851:SF11">
    <property type="entry name" value="GYF DOMAIN-CONTAINING PROTEIN"/>
    <property type="match status" value="1"/>
</dbReference>
<evidence type="ECO:0000313" key="5">
    <source>
        <dbReference type="Proteomes" id="UP000236291"/>
    </source>
</evidence>
<dbReference type="InterPro" id="IPR004343">
    <property type="entry name" value="Plus-3_dom"/>
</dbReference>
<dbReference type="InterPro" id="IPR036885">
    <property type="entry name" value="SWIB_MDM2_dom_sf"/>
</dbReference>
<dbReference type="SUPFAM" id="SSF47592">
    <property type="entry name" value="SWIB/MDM2 domain"/>
    <property type="match status" value="1"/>
</dbReference>
<evidence type="ECO:0000259" key="1">
    <source>
        <dbReference type="PROSITE" id="PS50829"/>
    </source>
</evidence>
<evidence type="ECO:0000259" key="3">
    <source>
        <dbReference type="PROSITE" id="PS51925"/>
    </source>
</evidence>
<dbReference type="InterPro" id="IPR045894">
    <property type="entry name" value="At5g08430-like"/>
</dbReference>
<dbReference type="EMBL" id="ASHM01001032">
    <property type="protein sequence ID" value="PNY05901.1"/>
    <property type="molecule type" value="Genomic_DNA"/>
</dbReference>
<dbReference type="Gene3D" id="1.10.245.10">
    <property type="entry name" value="SWIB/MDM2 domain"/>
    <property type="match status" value="1"/>
</dbReference>
<dbReference type="PROSITE" id="PS50829">
    <property type="entry name" value="GYF"/>
    <property type="match status" value="1"/>
</dbReference>
<dbReference type="InterPro" id="IPR003169">
    <property type="entry name" value="GYF"/>
</dbReference>
<dbReference type="Proteomes" id="UP000236291">
    <property type="component" value="Unassembled WGS sequence"/>
</dbReference>
<feature type="domain" description="GYF" evidence="1">
    <location>
        <begin position="767"/>
        <end position="821"/>
    </location>
</feature>
<accession>A0A2K3NS98</accession>
<proteinExistence type="predicted"/>
<dbReference type="PROSITE" id="PS51360">
    <property type="entry name" value="PLUS3"/>
    <property type="match status" value="1"/>
</dbReference>
<gene>
    <name evidence="4" type="ORF">L195_g002360</name>
</gene>
<dbReference type="SUPFAM" id="SSF159042">
    <property type="entry name" value="Plus3-like"/>
    <property type="match status" value="2"/>
</dbReference>
<dbReference type="Pfam" id="PF02201">
    <property type="entry name" value="SWIB"/>
    <property type="match status" value="1"/>
</dbReference>
<comment type="caution">
    <text evidence="4">The sequence shown here is derived from an EMBL/GenBank/DDBJ whole genome shotgun (WGS) entry which is preliminary data.</text>
</comment>
<evidence type="ECO:0000313" key="4">
    <source>
        <dbReference type="EMBL" id="PNY05901.1"/>
    </source>
</evidence>
<protein>
    <submittedName>
        <fullName evidence="4">Zinc finger CCCH domain-containing protein</fullName>
    </submittedName>
</protein>
<dbReference type="InterPro" id="IPR003121">
    <property type="entry name" value="SWIB_MDM2_domain"/>
</dbReference>
<dbReference type="PROSITE" id="PS51925">
    <property type="entry name" value="SWIB_MDM2"/>
    <property type="match status" value="1"/>
</dbReference>
<dbReference type="STRING" id="57577.A0A2K3NS98"/>
<reference evidence="4 5" key="1">
    <citation type="journal article" date="2014" name="Am. J. Bot.">
        <title>Genome assembly and annotation for red clover (Trifolium pratense; Fabaceae).</title>
        <authorList>
            <person name="Istvanek J."/>
            <person name="Jaros M."/>
            <person name="Krenek A."/>
            <person name="Repkova J."/>
        </authorList>
    </citation>
    <scope>NUCLEOTIDE SEQUENCE [LARGE SCALE GENOMIC DNA]</scope>
    <source>
        <strain evidence="5">cv. Tatra</strain>
        <tissue evidence="4">Young leaves</tissue>
    </source>
</reference>
<dbReference type="Pfam" id="PF03126">
    <property type="entry name" value="Plus-3"/>
    <property type="match status" value="1"/>
</dbReference>
<dbReference type="SMART" id="SM00719">
    <property type="entry name" value="Plus3"/>
    <property type="match status" value="1"/>
</dbReference>
<dbReference type="PANTHER" id="PTHR46851">
    <property type="entry name" value="OS01G0884500 PROTEIN"/>
    <property type="match status" value="1"/>
</dbReference>
<dbReference type="CDD" id="cd10567">
    <property type="entry name" value="SWIB-MDM2_like"/>
    <property type="match status" value="1"/>
</dbReference>
<dbReference type="Pfam" id="PF02213">
    <property type="entry name" value="GYF"/>
    <property type="match status" value="1"/>
</dbReference>
<dbReference type="GO" id="GO:0003677">
    <property type="term" value="F:DNA binding"/>
    <property type="evidence" value="ECO:0007669"/>
    <property type="project" value="InterPro"/>
</dbReference>
<dbReference type="AlphaFoldDB" id="A0A2K3NS98"/>
<dbReference type="SUPFAM" id="SSF55277">
    <property type="entry name" value="GYF domain"/>
    <property type="match status" value="1"/>
</dbReference>
<evidence type="ECO:0000259" key="2">
    <source>
        <dbReference type="PROSITE" id="PS51360"/>
    </source>
</evidence>
<dbReference type="Gene3D" id="3.90.70.200">
    <property type="entry name" value="Plus-3 domain"/>
    <property type="match status" value="1"/>
</dbReference>
<dbReference type="InterPro" id="IPR036128">
    <property type="entry name" value="Plus3-like_sf"/>
</dbReference>